<keyword evidence="6 7" id="KW-0472">Membrane</keyword>
<accession>A0A8S1LE75</accession>
<keyword evidence="5 7" id="KW-1133">Transmembrane helix</keyword>
<evidence type="ECO:0000256" key="2">
    <source>
        <dbReference type="ARBA" id="ARBA00007965"/>
    </source>
</evidence>
<reference evidence="8" key="1">
    <citation type="submission" date="2021-01" db="EMBL/GenBank/DDBJ databases">
        <authorList>
            <consortium name="Genoscope - CEA"/>
            <person name="William W."/>
        </authorList>
    </citation>
    <scope>NUCLEOTIDE SEQUENCE</scope>
</reference>
<evidence type="ECO:0008006" key="10">
    <source>
        <dbReference type="Google" id="ProtNLM"/>
    </source>
</evidence>
<evidence type="ECO:0000313" key="9">
    <source>
        <dbReference type="Proteomes" id="UP000692954"/>
    </source>
</evidence>
<dbReference type="AlphaFoldDB" id="A0A8S1LE75"/>
<proteinExistence type="inferred from homology"/>
<feature type="transmembrane region" description="Helical" evidence="7">
    <location>
        <begin position="294"/>
        <end position="314"/>
    </location>
</feature>
<keyword evidence="3" id="KW-0813">Transport</keyword>
<keyword evidence="4 7" id="KW-0812">Transmembrane</keyword>
<feature type="transmembrane region" description="Helical" evidence="7">
    <location>
        <begin position="387"/>
        <end position="411"/>
    </location>
</feature>
<organism evidence="8 9">
    <name type="scientific">Paramecium sonneborni</name>
    <dbReference type="NCBI Taxonomy" id="65129"/>
    <lineage>
        <taxon>Eukaryota</taxon>
        <taxon>Sar</taxon>
        <taxon>Alveolata</taxon>
        <taxon>Ciliophora</taxon>
        <taxon>Intramacronucleata</taxon>
        <taxon>Oligohymenophorea</taxon>
        <taxon>Peniculida</taxon>
        <taxon>Parameciidae</taxon>
        <taxon>Paramecium</taxon>
    </lineage>
</organism>
<feature type="transmembrane region" description="Helical" evidence="7">
    <location>
        <begin position="150"/>
        <end position="173"/>
    </location>
</feature>
<dbReference type="Proteomes" id="UP000692954">
    <property type="component" value="Unassembled WGS sequence"/>
</dbReference>
<evidence type="ECO:0000256" key="5">
    <source>
        <dbReference type="ARBA" id="ARBA00022989"/>
    </source>
</evidence>
<dbReference type="GO" id="GO:0005337">
    <property type="term" value="F:nucleoside transmembrane transporter activity"/>
    <property type="evidence" value="ECO:0007669"/>
    <property type="project" value="InterPro"/>
</dbReference>
<evidence type="ECO:0000256" key="3">
    <source>
        <dbReference type="ARBA" id="ARBA00022448"/>
    </source>
</evidence>
<feature type="transmembrane region" description="Helical" evidence="7">
    <location>
        <begin position="21"/>
        <end position="45"/>
    </location>
</feature>
<gene>
    <name evidence="8" type="ORF">PSON_ATCC_30995.1.T0210021</name>
</gene>
<evidence type="ECO:0000313" key="8">
    <source>
        <dbReference type="EMBL" id="CAD8065887.1"/>
    </source>
</evidence>
<keyword evidence="9" id="KW-1185">Reference proteome</keyword>
<comment type="similarity">
    <text evidence="2">Belongs to the SLC29A/ENT transporter (TC 2.A.57) family.</text>
</comment>
<dbReference type="PANTHER" id="PTHR10332">
    <property type="entry name" value="EQUILIBRATIVE NUCLEOSIDE TRANSPORTER"/>
    <property type="match status" value="1"/>
</dbReference>
<feature type="transmembrane region" description="Helical" evidence="7">
    <location>
        <begin position="89"/>
        <end position="109"/>
    </location>
</feature>
<comment type="caution">
    <text evidence="8">The sequence shown here is derived from an EMBL/GenBank/DDBJ whole genome shotgun (WGS) entry which is preliminary data.</text>
</comment>
<dbReference type="EMBL" id="CAJJDN010000021">
    <property type="protein sequence ID" value="CAD8065887.1"/>
    <property type="molecule type" value="Genomic_DNA"/>
</dbReference>
<evidence type="ECO:0000256" key="4">
    <source>
        <dbReference type="ARBA" id="ARBA00022692"/>
    </source>
</evidence>
<evidence type="ECO:0000256" key="6">
    <source>
        <dbReference type="ARBA" id="ARBA00023136"/>
    </source>
</evidence>
<dbReference type="OrthoDB" id="411344at2759"/>
<protein>
    <recommendedName>
        <fullName evidence="10">Nucleoside transporter</fullName>
    </recommendedName>
</protein>
<feature type="transmembrane region" description="Helical" evidence="7">
    <location>
        <begin position="115"/>
        <end position="138"/>
    </location>
</feature>
<comment type="subcellular location">
    <subcellularLocation>
        <location evidence="1">Membrane</location>
        <topology evidence="1">Multi-pass membrane protein</topology>
    </subcellularLocation>
</comment>
<dbReference type="GO" id="GO:0005886">
    <property type="term" value="C:plasma membrane"/>
    <property type="evidence" value="ECO:0007669"/>
    <property type="project" value="TreeGrafter"/>
</dbReference>
<dbReference type="PANTHER" id="PTHR10332:SF10">
    <property type="entry name" value="EQUILIBRATIVE NUCLEOSIDE TRANSPORTER 4"/>
    <property type="match status" value="1"/>
</dbReference>
<feature type="transmembrane region" description="Helical" evidence="7">
    <location>
        <begin position="179"/>
        <end position="199"/>
    </location>
</feature>
<sequence length="450" mass="51203">MNENNTPHDSKIEKQTKKSQIYCYIFLFTLGVSSLSGWNAFLSGLSYFADQYYGRNVYFIMPIPNFVGSCLIGLLLPRISYLFSMFFKVVWSLAILCILLILLPIIASEIHSAKGYWFCLITIFLMSLFQSLQSYCCIGISQILGPYYVYIYFVGTGASGIILTLFRIISLASIQSENSIYLCIGIAILWNIVAIIMYFQFTNTSQYRKIILTQLKGSKSVSFDYHNNIKVESKNQIQNNKINSDSINSEFTDQIILTQDVDLILNNQLIYQNTQQLSLKRSNAITTLVQINKIAFPIPFLILILYIQTFMMFPGVALQKPFFSEFINWGQTLIILGFNIGDTLGKFLANYRKLFNLPILIGLFLLRFAFFYTYIKIAKGSQNDKLISYFNTFLFGISNGFLTTGYMILGSEKTSEDFVKEKIGFVLGFSLCLGIMLGTFLALPFSNISD</sequence>
<feature type="transmembrane region" description="Helical" evidence="7">
    <location>
        <begin position="423"/>
        <end position="445"/>
    </location>
</feature>
<evidence type="ECO:0000256" key="1">
    <source>
        <dbReference type="ARBA" id="ARBA00004141"/>
    </source>
</evidence>
<feature type="transmembrane region" description="Helical" evidence="7">
    <location>
        <begin position="357"/>
        <end position="375"/>
    </location>
</feature>
<dbReference type="Pfam" id="PF01733">
    <property type="entry name" value="Nucleoside_tran"/>
    <property type="match status" value="1"/>
</dbReference>
<dbReference type="InterPro" id="IPR002259">
    <property type="entry name" value="Eqnu_transpt"/>
</dbReference>
<evidence type="ECO:0000256" key="7">
    <source>
        <dbReference type="SAM" id="Phobius"/>
    </source>
</evidence>
<feature type="transmembrane region" description="Helical" evidence="7">
    <location>
        <begin position="57"/>
        <end position="77"/>
    </location>
</feature>
<name>A0A8S1LE75_9CILI</name>